<evidence type="ECO:0000256" key="4">
    <source>
        <dbReference type="ARBA" id="ARBA00022692"/>
    </source>
</evidence>
<feature type="transmembrane region" description="Helical" evidence="9">
    <location>
        <begin position="714"/>
        <end position="735"/>
    </location>
</feature>
<evidence type="ECO:0000259" key="11">
    <source>
        <dbReference type="PROSITE" id="PS50929"/>
    </source>
</evidence>
<keyword evidence="3" id="KW-0813">Transport</keyword>
<reference evidence="12" key="1">
    <citation type="journal article" date="2020" name="Stud. Mycol.">
        <title>101 Dothideomycetes genomes: a test case for predicting lifestyles and emergence of pathogens.</title>
        <authorList>
            <person name="Haridas S."/>
            <person name="Albert R."/>
            <person name="Binder M."/>
            <person name="Bloem J."/>
            <person name="Labutti K."/>
            <person name="Salamov A."/>
            <person name="Andreopoulos B."/>
            <person name="Baker S."/>
            <person name="Barry K."/>
            <person name="Bills G."/>
            <person name="Bluhm B."/>
            <person name="Cannon C."/>
            <person name="Castanera R."/>
            <person name="Culley D."/>
            <person name="Daum C."/>
            <person name="Ezra D."/>
            <person name="Gonzalez J."/>
            <person name="Henrissat B."/>
            <person name="Kuo A."/>
            <person name="Liang C."/>
            <person name="Lipzen A."/>
            <person name="Lutzoni F."/>
            <person name="Magnuson J."/>
            <person name="Mondo S."/>
            <person name="Nolan M."/>
            <person name="Ohm R."/>
            <person name="Pangilinan J."/>
            <person name="Park H.-J."/>
            <person name="Ramirez L."/>
            <person name="Alfaro M."/>
            <person name="Sun H."/>
            <person name="Tritt A."/>
            <person name="Yoshinaga Y."/>
            <person name="Zwiers L.-H."/>
            <person name="Turgeon B."/>
            <person name="Goodwin S."/>
            <person name="Spatafora J."/>
            <person name="Crous P."/>
            <person name="Grigoriev I."/>
        </authorList>
    </citation>
    <scope>NUCLEOTIDE SEQUENCE</scope>
    <source>
        <strain evidence="12">CBS 269.34</strain>
    </source>
</reference>
<evidence type="ECO:0000256" key="2">
    <source>
        <dbReference type="ARBA" id="ARBA00007577"/>
    </source>
</evidence>
<dbReference type="CDD" id="cd18578">
    <property type="entry name" value="ABC_6TM_Pgp_ABCB1_D2_like"/>
    <property type="match status" value="1"/>
</dbReference>
<feature type="transmembrane region" description="Helical" evidence="9">
    <location>
        <begin position="973"/>
        <end position="997"/>
    </location>
</feature>
<dbReference type="EMBL" id="MU004181">
    <property type="protein sequence ID" value="KAF2503341.1"/>
    <property type="molecule type" value="Genomic_DNA"/>
</dbReference>
<dbReference type="PROSITE" id="PS00211">
    <property type="entry name" value="ABC_TRANSPORTER_1"/>
    <property type="match status" value="2"/>
</dbReference>
<evidence type="ECO:0000256" key="5">
    <source>
        <dbReference type="ARBA" id="ARBA00022741"/>
    </source>
</evidence>
<dbReference type="InterPro" id="IPR036640">
    <property type="entry name" value="ABC1_TM_sf"/>
</dbReference>
<dbReference type="OrthoDB" id="6500128at2759"/>
<dbReference type="Pfam" id="PF00664">
    <property type="entry name" value="ABC_membrane"/>
    <property type="match status" value="2"/>
</dbReference>
<evidence type="ECO:0000256" key="1">
    <source>
        <dbReference type="ARBA" id="ARBA00004141"/>
    </source>
</evidence>
<dbReference type="InterPro" id="IPR027417">
    <property type="entry name" value="P-loop_NTPase"/>
</dbReference>
<feature type="transmembrane region" description="Helical" evidence="9">
    <location>
        <begin position="942"/>
        <end position="961"/>
    </location>
</feature>
<dbReference type="InterPro" id="IPR003593">
    <property type="entry name" value="AAA+_ATPase"/>
</dbReference>
<dbReference type="GO" id="GO:0005524">
    <property type="term" value="F:ATP binding"/>
    <property type="evidence" value="ECO:0007669"/>
    <property type="project" value="UniProtKB-KW"/>
</dbReference>
<dbReference type="CDD" id="cd18577">
    <property type="entry name" value="ABC_6TM_Pgp_ABCB1_D1_like"/>
    <property type="match status" value="1"/>
</dbReference>
<feature type="transmembrane region" description="Helical" evidence="9">
    <location>
        <begin position="59"/>
        <end position="88"/>
    </location>
</feature>
<dbReference type="InterPro" id="IPR039421">
    <property type="entry name" value="Type_1_exporter"/>
</dbReference>
<dbReference type="PROSITE" id="PS50929">
    <property type="entry name" value="ABC_TM1F"/>
    <property type="match status" value="2"/>
</dbReference>
<dbReference type="FunFam" id="3.40.50.300:FF:000913">
    <property type="entry name" value="ABC multidrug transporter SitT"/>
    <property type="match status" value="1"/>
</dbReference>
<keyword evidence="7 9" id="KW-1133">Transmembrane helix</keyword>
<sequence length="1278" mass="139337">MVDETELDLLPESRNSRQDNDYFRKLTEVEQQVVQAQVGAPSVKIGYFALYRYATKFEILIMAISALAAMAGGAAFPLMTLVIGNLAGNFSKFYTDPSSIHDSVQHTILNLSMFLVYIGIGMLVSYFVGMVGFSYTGESMTQKIRELYLEAVFRQNIAFFDFLGSGEITTRLTADLNLVQDGVSHKVTLVISGVSMFFSAIILSFVRSWKLALVMLSSVISIWLVLGILGSFMRSYQTKSVNAYATAGSLAEEAISSSRNVTAFGTQPRLIKKYDAVLDEASKFDLKAKATLSLMIACALAILNMQYGLAFWQGSRWANSGDLTISQILTVTMSSMAAGATLHHITPHIGTFGLAVAAATKIFSTIERKSPIDPGSGAGDVPEQLSGKIQFSDIKHVYPSRPEKPILDDFNLTIDAGKIVAIVGSSGSGKSTLLGLLERFYLPIAGKVFLDGRDISTLNLRWLRRNMSLVSQEPVLFNNTIHDCIEHGLIGTEYESASSETKTKLIEDAARTANAYDFIERLPQKFQTRVGERGSLLSGGQKQRIAIARAVVSDPQILLLDEATASLDTRSESVVQKALDAASKGRTTIVIAHRLSTVRHADNIVVMVGGKIVEEGAHEQLLARKTVYYSLVQAQELMGKTAASLKPSTNESDTEIFEKSENLEPLRNIQSIESQHELNKEGIIDPAHTDSEVTSTTWQLMKFIWSINNEERRLIYLGIVFATLAGFLQPIQAIFFGHSIDAISGSTDSSGGHGINFWCLMFLMLALVALVINAIQGTALSFGSARLIRRARSLAFRSILRQDMSFFDTDEVTSGSLSSFLATEPNRLAGISGAILGTLLTATATILGGFAVAASFGWKLALVSVSTVPFLLACGYWRFQVIKNFDSRMQSNSEAAAFACEVASSIRTVASLTLERHLLDLYRQKLKTQTVGNLRFSAYSSFLFALSNSLSMFAMALTFWYGGSLILDGQYSLVQFFVCYVAIILSSQTAGGLAAYVTDVGDARSAAQRVQSLLNRRPRIDVWSTEGQNVEVAEGKIEFRDVHFTYPTRPLQKILKGVSFTALPGQFIALVGASGCGKSTAMGLLERFYDPTSGSVLLDGVPVPQYNLQDYRSQIALVSQETMLYIGTIRENILADDDTVPDSAIVQACKDANIFDYISSLPDGLNTLVGTKGMLLSGGQRQRLAIARALLRNPKILLLDEATSSLDSTSEAAVQAALDKASKGRTTIAIAHRLSTVQHADCIYVFENGRVVEKGRHEELVAKGGVYWELARLQELGV</sequence>
<dbReference type="PROSITE" id="PS50893">
    <property type="entry name" value="ABC_TRANSPORTER_2"/>
    <property type="match status" value="2"/>
</dbReference>
<feature type="transmembrane region" description="Helical" evidence="9">
    <location>
        <begin position="860"/>
        <end position="879"/>
    </location>
</feature>
<dbReference type="InterPro" id="IPR003439">
    <property type="entry name" value="ABC_transporter-like_ATP-bd"/>
</dbReference>
<feature type="transmembrane region" description="Helical" evidence="9">
    <location>
        <begin position="212"/>
        <end position="232"/>
    </location>
</feature>
<comment type="subcellular location">
    <subcellularLocation>
        <location evidence="1">Membrane</location>
        <topology evidence="1">Multi-pass membrane protein</topology>
    </subcellularLocation>
</comment>
<evidence type="ECO:0000313" key="12">
    <source>
        <dbReference type="EMBL" id="KAF2503341.1"/>
    </source>
</evidence>
<feature type="transmembrane region" description="Helical" evidence="9">
    <location>
        <begin position="755"/>
        <end position="782"/>
    </location>
</feature>
<dbReference type="PANTHER" id="PTHR43394">
    <property type="entry name" value="ATP-DEPENDENT PERMEASE MDL1, MITOCHONDRIAL"/>
    <property type="match status" value="1"/>
</dbReference>
<dbReference type="Gene3D" id="1.20.1560.10">
    <property type="entry name" value="ABC transporter type 1, transmembrane domain"/>
    <property type="match status" value="2"/>
</dbReference>
<dbReference type="InterPro" id="IPR017871">
    <property type="entry name" value="ABC_transporter-like_CS"/>
</dbReference>
<comment type="similarity">
    <text evidence="2">Belongs to the ABC transporter superfamily. ABCB family. Multidrug resistance exporter (TC 3.A.1.201) subfamily.</text>
</comment>
<feature type="domain" description="ABC transporter" evidence="10">
    <location>
        <begin position="389"/>
        <end position="634"/>
    </location>
</feature>
<feature type="domain" description="ABC transmembrane type-1" evidence="11">
    <location>
        <begin position="717"/>
        <end position="1002"/>
    </location>
</feature>
<dbReference type="GO" id="GO:0015421">
    <property type="term" value="F:ABC-type oligopeptide transporter activity"/>
    <property type="evidence" value="ECO:0007669"/>
    <property type="project" value="TreeGrafter"/>
</dbReference>
<dbReference type="SUPFAM" id="SSF52540">
    <property type="entry name" value="P-loop containing nucleoside triphosphate hydrolases"/>
    <property type="match status" value="2"/>
</dbReference>
<feature type="transmembrane region" description="Helical" evidence="9">
    <location>
        <begin position="108"/>
        <end position="135"/>
    </location>
</feature>
<keyword evidence="6" id="KW-0067">ATP-binding</keyword>
<evidence type="ECO:0000256" key="8">
    <source>
        <dbReference type="ARBA" id="ARBA00023136"/>
    </source>
</evidence>
<dbReference type="AlphaFoldDB" id="A0A6A6RFJ2"/>
<accession>A0A6A6RFJ2</accession>
<dbReference type="InterPro" id="IPR011527">
    <property type="entry name" value="ABC1_TM_dom"/>
</dbReference>
<dbReference type="SUPFAM" id="SSF90123">
    <property type="entry name" value="ABC transporter transmembrane region"/>
    <property type="match status" value="2"/>
</dbReference>
<dbReference type="GO" id="GO:0090374">
    <property type="term" value="P:oligopeptide export from mitochondrion"/>
    <property type="evidence" value="ECO:0007669"/>
    <property type="project" value="TreeGrafter"/>
</dbReference>
<protein>
    <submittedName>
        <fullName evidence="12">Multidrug resistance protein-like protein 1</fullName>
    </submittedName>
</protein>
<feature type="domain" description="ABC transporter" evidence="10">
    <location>
        <begin position="1037"/>
        <end position="1273"/>
    </location>
</feature>
<evidence type="ECO:0000313" key="13">
    <source>
        <dbReference type="Proteomes" id="UP000799750"/>
    </source>
</evidence>
<evidence type="ECO:0000256" key="9">
    <source>
        <dbReference type="SAM" id="Phobius"/>
    </source>
</evidence>
<organism evidence="12 13">
    <name type="scientific">Lophium mytilinum</name>
    <dbReference type="NCBI Taxonomy" id="390894"/>
    <lineage>
        <taxon>Eukaryota</taxon>
        <taxon>Fungi</taxon>
        <taxon>Dikarya</taxon>
        <taxon>Ascomycota</taxon>
        <taxon>Pezizomycotina</taxon>
        <taxon>Dothideomycetes</taxon>
        <taxon>Pleosporomycetidae</taxon>
        <taxon>Mytilinidiales</taxon>
        <taxon>Mytilinidiaceae</taxon>
        <taxon>Lophium</taxon>
    </lineage>
</organism>
<feature type="transmembrane region" description="Helical" evidence="9">
    <location>
        <begin position="292"/>
        <end position="312"/>
    </location>
</feature>
<dbReference type="GO" id="GO:0005743">
    <property type="term" value="C:mitochondrial inner membrane"/>
    <property type="evidence" value="ECO:0007669"/>
    <property type="project" value="TreeGrafter"/>
</dbReference>
<keyword evidence="4 9" id="KW-0812">Transmembrane</keyword>
<evidence type="ECO:0000256" key="7">
    <source>
        <dbReference type="ARBA" id="ARBA00022989"/>
    </source>
</evidence>
<keyword evidence="13" id="KW-1185">Reference proteome</keyword>
<dbReference type="Gene3D" id="3.40.50.300">
    <property type="entry name" value="P-loop containing nucleotide triphosphate hydrolases"/>
    <property type="match status" value="2"/>
</dbReference>
<dbReference type="CDD" id="cd03249">
    <property type="entry name" value="ABC_MTABC3_MDL1_MDL2"/>
    <property type="match status" value="2"/>
</dbReference>
<dbReference type="PANTHER" id="PTHR43394:SF27">
    <property type="entry name" value="ATP-DEPENDENT TRANSLOCASE ABCB1-LIKE"/>
    <property type="match status" value="1"/>
</dbReference>
<keyword evidence="5" id="KW-0547">Nucleotide-binding</keyword>
<dbReference type="FunFam" id="3.40.50.300:FF:000205">
    <property type="entry name" value="ABC transporter B family member 4"/>
    <property type="match status" value="1"/>
</dbReference>
<dbReference type="GO" id="GO:0016887">
    <property type="term" value="F:ATP hydrolysis activity"/>
    <property type="evidence" value="ECO:0007669"/>
    <property type="project" value="InterPro"/>
</dbReference>
<keyword evidence="8 9" id="KW-0472">Membrane</keyword>
<evidence type="ECO:0000256" key="6">
    <source>
        <dbReference type="ARBA" id="ARBA00022840"/>
    </source>
</evidence>
<dbReference type="Pfam" id="PF00005">
    <property type="entry name" value="ABC_tran"/>
    <property type="match status" value="2"/>
</dbReference>
<proteinExistence type="inferred from homology"/>
<name>A0A6A6RFJ2_9PEZI</name>
<evidence type="ECO:0000256" key="3">
    <source>
        <dbReference type="ARBA" id="ARBA00022448"/>
    </source>
</evidence>
<feature type="domain" description="ABC transmembrane type-1" evidence="11">
    <location>
        <begin position="63"/>
        <end position="354"/>
    </location>
</feature>
<dbReference type="Proteomes" id="UP000799750">
    <property type="component" value="Unassembled WGS sequence"/>
</dbReference>
<evidence type="ECO:0000259" key="10">
    <source>
        <dbReference type="PROSITE" id="PS50893"/>
    </source>
</evidence>
<gene>
    <name evidence="12" type="ORF">BU16DRAFT_499561</name>
</gene>
<feature type="transmembrane region" description="Helical" evidence="9">
    <location>
        <begin position="187"/>
        <end position="206"/>
    </location>
</feature>
<feature type="transmembrane region" description="Helical" evidence="9">
    <location>
        <begin position="828"/>
        <end position="854"/>
    </location>
</feature>
<dbReference type="SMART" id="SM00382">
    <property type="entry name" value="AAA"/>
    <property type="match status" value="2"/>
</dbReference>